<name>A0A182T7Y7_9DIPT</name>
<reference evidence="4" key="1">
    <citation type="submission" date="2013-09" db="EMBL/GenBank/DDBJ databases">
        <title>The Genome Sequence of Anopheles maculatus species B.</title>
        <authorList>
            <consortium name="The Broad Institute Genomics Platform"/>
            <person name="Neafsey D.E."/>
            <person name="Besansky N."/>
            <person name="Howell P."/>
            <person name="Walton C."/>
            <person name="Young S.K."/>
            <person name="Zeng Q."/>
            <person name="Gargeya S."/>
            <person name="Fitzgerald M."/>
            <person name="Haas B."/>
            <person name="Abouelleil A."/>
            <person name="Allen A.W."/>
            <person name="Alvarado L."/>
            <person name="Arachchi H.M."/>
            <person name="Berlin A.M."/>
            <person name="Chapman S.B."/>
            <person name="Gainer-Dewar J."/>
            <person name="Goldberg J."/>
            <person name="Griggs A."/>
            <person name="Gujja S."/>
            <person name="Hansen M."/>
            <person name="Howarth C."/>
            <person name="Imamovic A."/>
            <person name="Ireland A."/>
            <person name="Larimer J."/>
            <person name="McCowan C."/>
            <person name="Murphy C."/>
            <person name="Pearson M."/>
            <person name="Poon T.W."/>
            <person name="Priest M."/>
            <person name="Roberts A."/>
            <person name="Saif S."/>
            <person name="Shea T."/>
            <person name="Sisk P."/>
            <person name="Sykes S."/>
            <person name="Wortman J."/>
            <person name="Nusbaum C."/>
            <person name="Birren B."/>
        </authorList>
    </citation>
    <scope>NUCLEOTIDE SEQUENCE [LARGE SCALE GENOMIC DNA]</scope>
    <source>
        <strain evidence="4">maculatus3</strain>
    </source>
</reference>
<feature type="transmembrane region" description="Helical" evidence="1">
    <location>
        <begin position="75"/>
        <end position="98"/>
    </location>
</feature>
<dbReference type="EnsemblMetazoa" id="AMAM021443-RA">
    <property type="protein sequence ID" value="AMAM021443-PA"/>
    <property type="gene ID" value="AMAM021443"/>
</dbReference>
<keyword evidence="4" id="KW-1185">Reference proteome</keyword>
<dbReference type="AlphaFoldDB" id="A0A182T7Y7"/>
<evidence type="ECO:0000259" key="2">
    <source>
        <dbReference type="PROSITE" id="PS51408"/>
    </source>
</evidence>
<evidence type="ECO:0000256" key="1">
    <source>
        <dbReference type="SAM" id="Phobius"/>
    </source>
</evidence>
<proteinExistence type="predicted"/>
<evidence type="ECO:0000313" key="3">
    <source>
        <dbReference type="EnsemblMetazoa" id="AMAM021443-PA"/>
    </source>
</evidence>
<dbReference type="SUPFAM" id="SSF53850">
    <property type="entry name" value="Periplasmic binding protein-like II"/>
    <property type="match status" value="1"/>
</dbReference>
<dbReference type="Gene3D" id="3.40.190.10">
    <property type="entry name" value="Periplasmic binding protein-like II"/>
    <property type="match status" value="1"/>
</dbReference>
<dbReference type="PROSITE" id="PS51408">
    <property type="entry name" value="TRANSFERRIN_LIKE_4"/>
    <property type="match status" value="1"/>
</dbReference>
<accession>A0A182T7Y7</accession>
<feature type="domain" description="Transferrin-like" evidence="2">
    <location>
        <begin position="1"/>
        <end position="73"/>
    </location>
</feature>
<sequence length="103" mass="11880">MNAYINLFTYAQQFYGRKFSDEFSFSMFYSIPPYHDLIFSDATRGLRVVDSDKRWFDAYLGPNFMRARRITDCHAGASSLQISAFGSLLLAVVGALYWPRNIL</sequence>
<protein>
    <recommendedName>
        <fullName evidence="2">Transferrin-like domain-containing protein</fullName>
    </recommendedName>
</protein>
<dbReference type="VEuPathDB" id="VectorBase:AMAM021443"/>
<evidence type="ECO:0000313" key="4">
    <source>
        <dbReference type="Proteomes" id="UP000075901"/>
    </source>
</evidence>
<organism evidence="3 4">
    <name type="scientific">Anopheles maculatus</name>
    <dbReference type="NCBI Taxonomy" id="74869"/>
    <lineage>
        <taxon>Eukaryota</taxon>
        <taxon>Metazoa</taxon>
        <taxon>Ecdysozoa</taxon>
        <taxon>Arthropoda</taxon>
        <taxon>Hexapoda</taxon>
        <taxon>Insecta</taxon>
        <taxon>Pterygota</taxon>
        <taxon>Neoptera</taxon>
        <taxon>Endopterygota</taxon>
        <taxon>Diptera</taxon>
        <taxon>Nematocera</taxon>
        <taxon>Culicoidea</taxon>
        <taxon>Culicidae</taxon>
        <taxon>Anophelinae</taxon>
        <taxon>Anopheles</taxon>
        <taxon>Anopheles maculatus group</taxon>
    </lineage>
</organism>
<dbReference type="Proteomes" id="UP000075901">
    <property type="component" value="Unassembled WGS sequence"/>
</dbReference>
<keyword evidence="1" id="KW-1133">Transmembrane helix</keyword>
<dbReference type="InterPro" id="IPR001156">
    <property type="entry name" value="Transferrin-like_dom"/>
</dbReference>
<keyword evidence="1" id="KW-0812">Transmembrane</keyword>
<keyword evidence="1" id="KW-0472">Membrane</keyword>
<reference evidence="3" key="2">
    <citation type="submission" date="2020-05" db="UniProtKB">
        <authorList>
            <consortium name="EnsemblMetazoa"/>
        </authorList>
    </citation>
    <scope>IDENTIFICATION</scope>
    <source>
        <strain evidence="3">maculatus3</strain>
    </source>
</reference>